<dbReference type="PANTHER" id="PTHR43820:SF5">
    <property type="entry name" value="HIGH-AFFINITY BRANCHED-CHAIN AMINO ACID TRANSPORT ATP-BINDING PROTEIN"/>
    <property type="match status" value="1"/>
</dbReference>
<dbReference type="InterPro" id="IPR052156">
    <property type="entry name" value="BCAA_Transport_ATP-bd_LivF"/>
</dbReference>
<dbReference type="PANTHER" id="PTHR43820">
    <property type="entry name" value="HIGH-AFFINITY BRANCHED-CHAIN AMINO ACID TRANSPORT ATP-BINDING PROTEIN LIVF"/>
    <property type="match status" value="1"/>
</dbReference>
<dbReference type="Pfam" id="PF00005">
    <property type="entry name" value="ABC_tran"/>
    <property type="match status" value="1"/>
</dbReference>
<protein>
    <submittedName>
        <fullName evidence="7">Putative branched chain amino acid ABC transporter, ATP-binding protein</fullName>
    </submittedName>
</protein>
<dbReference type="CDD" id="cd03224">
    <property type="entry name" value="ABC_TM1139_LivF_branched"/>
    <property type="match status" value="1"/>
</dbReference>
<dbReference type="Gene3D" id="3.40.50.300">
    <property type="entry name" value="P-loop containing nucleotide triphosphate hydrolases"/>
    <property type="match status" value="1"/>
</dbReference>
<keyword evidence="3" id="KW-0547">Nucleotide-binding</keyword>
<dbReference type="GO" id="GO:0005524">
    <property type="term" value="F:ATP binding"/>
    <property type="evidence" value="ECO:0007669"/>
    <property type="project" value="UniProtKB-KW"/>
</dbReference>
<dbReference type="InterPro" id="IPR027417">
    <property type="entry name" value="P-loop_NTPase"/>
</dbReference>
<gene>
    <name evidence="7" type="ORF">H1P_230040</name>
</gene>
<proteinExistence type="inferred from homology"/>
<comment type="similarity">
    <text evidence="1">Belongs to the ABC transporter superfamily.</text>
</comment>
<evidence type="ECO:0000256" key="5">
    <source>
        <dbReference type="ARBA" id="ARBA00022970"/>
    </source>
</evidence>
<dbReference type="SUPFAM" id="SSF52540">
    <property type="entry name" value="P-loop containing nucleoside triphosphate hydrolases"/>
    <property type="match status" value="1"/>
</dbReference>
<dbReference type="Proteomes" id="UP000320055">
    <property type="component" value="Unassembled WGS sequence"/>
</dbReference>
<dbReference type="InterPro" id="IPR017780">
    <property type="entry name" value="ABC_transptr_urea_ATP-bd_UrtE"/>
</dbReference>
<evidence type="ECO:0000256" key="3">
    <source>
        <dbReference type="ARBA" id="ARBA00022741"/>
    </source>
</evidence>
<dbReference type="GO" id="GO:0015658">
    <property type="term" value="F:branched-chain amino acid transmembrane transporter activity"/>
    <property type="evidence" value="ECO:0007669"/>
    <property type="project" value="TreeGrafter"/>
</dbReference>
<dbReference type="AlphaFoldDB" id="A0A563VR85"/>
<evidence type="ECO:0000313" key="8">
    <source>
        <dbReference type="Proteomes" id="UP000320055"/>
    </source>
</evidence>
<name>A0A563VR85_9CYAN</name>
<evidence type="ECO:0000313" key="7">
    <source>
        <dbReference type="EMBL" id="VEP13976.1"/>
    </source>
</evidence>
<evidence type="ECO:0000256" key="2">
    <source>
        <dbReference type="ARBA" id="ARBA00022448"/>
    </source>
</evidence>
<dbReference type="InterPro" id="IPR003593">
    <property type="entry name" value="AAA+_ATPase"/>
</dbReference>
<keyword evidence="2" id="KW-0813">Transport</keyword>
<dbReference type="NCBIfam" id="TIGR03410">
    <property type="entry name" value="urea_trans_UrtE"/>
    <property type="match status" value="1"/>
</dbReference>
<dbReference type="GO" id="GO:0016887">
    <property type="term" value="F:ATP hydrolysis activity"/>
    <property type="evidence" value="ECO:0007669"/>
    <property type="project" value="InterPro"/>
</dbReference>
<dbReference type="PROSITE" id="PS50893">
    <property type="entry name" value="ABC_TRANSPORTER_2"/>
    <property type="match status" value="1"/>
</dbReference>
<organism evidence="7 8">
    <name type="scientific">Hyella patelloides LEGE 07179</name>
    <dbReference type="NCBI Taxonomy" id="945734"/>
    <lineage>
        <taxon>Bacteria</taxon>
        <taxon>Bacillati</taxon>
        <taxon>Cyanobacteriota</taxon>
        <taxon>Cyanophyceae</taxon>
        <taxon>Pleurocapsales</taxon>
        <taxon>Hyellaceae</taxon>
        <taxon>Hyella</taxon>
    </lineage>
</organism>
<dbReference type="InterPro" id="IPR003439">
    <property type="entry name" value="ABC_transporter-like_ATP-bd"/>
</dbReference>
<sequence>MSMSLLELNNVTAGYGQTPVLFNVDMTINKGDMVCLLGRNGVGKTTLLRSIIGLNKISQGSLVFQDKNITKFPTYKRSRYGIAYIPQGREIIPYLSVLDNLKLGFSASGKSSKRIPSEIFEFFPMLKEHLPRQGGLLSGGQQQQLAIARGLMCNPKIMLLDEPTEGIQPSIVQEIEDTLKRINREKGITVIVVEQKIDFARQLAQKFFIMDKGSIVAQGQTSELTDSLVHRYLTV</sequence>
<reference evidence="7 8" key="1">
    <citation type="submission" date="2019-01" db="EMBL/GenBank/DDBJ databases">
        <authorList>
            <person name="Brito A."/>
        </authorList>
    </citation>
    <scope>NUCLEOTIDE SEQUENCE [LARGE SCALE GENOMIC DNA]</scope>
    <source>
        <strain evidence="7">1</strain>
    </source>
</reference>
<dbReference type="GO" id="GO:0015807">
    <property type="term" value="P:L-amino acid transport"/>
    <property type="evidence" value="ECO:0007669"/>
    <property type="project" value="TreeGrafter"/>
</dbReference>
<evidence type="ECO:0000256" key="4">
    <source>
        <dbReference type="ARBA" id="ARBA00022840"/>
    </source>
</evidence>
<accession>A0A563VR85</accession>
<keyword evidence="5" id="KW-0029">Amino-acid transport</keyword>
<dbReference type="EMBL" id="CAACVJ010000146">
    <property type="protein sequence ID" value="VEP13976.1"/>
    <property type="molecule type" value="Genomic_DNA"/>
</dbReference>
<dbReference type="SMART" id="SM00382">
    <property type="entry name" value="AAA"/>
    <property type="match status" value="1"/>
</dbReference>
<evidence type="ECO:0000256" key="1">
    <source>
        <dbReference type="ARBA" id="ARBA00005417"/>
    </source>
</evidence>
<feature type="domain" description="ABC transporter" evidence="6">
    <location>
        <begin position="6"/>
        <end position="235"/>
    </location>
</feature>
<keyword evidence="8" id="KW-1185">Reference proteome</keyword>
<evidence type="ECO:0000259" key="6">
    <source>
        <dbReference type="PROSITE" id="PS50893"/>
    </source>
</evidence>
<keyword evidence="4 7" id="KW-0067">ATP-binding</keyword>